<dbReference type="PANTHER" id="PTHR13382:SF21">
    <property type="entry name" value="OS12G0601000 PROTEIN"/>
    <property type="match status" value="1"/>
</dbReference>
<feature type="region of interest" description="Disordered" evidence="2">
    <location>
        <begin position="782"/>
        <end position="869"/>
    </location>
</feature>
<feature type="region of interest" description="Disordered" evidence="2">
    <location>
        <begin position="668"/>
        <end position="756"/>
    </location>
</feature>
<dbReference type="OrthoDB" id="6362633at2759"/>
<dbReference type="InterPro" id="IPR032675">
    <property type="entry name" value="LRR_dom_sf"/>
</dbReference>
<feature type="compositionally biased region" description="Basic and acidic residues" evidence="2">
    <location>
        <begin position="65"/>
        <end position="76"/>
    </location>
</feature>
<dbReference type="Gene3D" id="3.80.10.10">
    <property type="entry name" value="Ribonuclease Inhibitor"/>
    <property type="match status" value="2"/>
</dbReference>
<dbReference type="SUPFAM" id="SSF52047">
    <property type="entry name" value="RNI-like"/>
    <property type="match status" value="1"/>
</dbReference>
<dbReference type="InterPro" id="IPR006553">
    <property type="entry name" value="Leu-rich_rpt_Cys-con_subtyp"/>
</dbReference>
<feature type="region of interest" description="Disordered" evidence="2">
    <location>
        <begin position="41"/>
        <end position="248"/>
    </location>
</feature>
<evidence type="ECO:0000259" key="3">
    <source>
        <dbReference type="SMART" id="SM00256"/>
    </source>
</evidence>
<dbReference type="Pfam" id="PF25372">
    <property type="entry name" value="DUF7885"/>
    <property type="match status" value="1"/>
</dbReference>
<feature type="compositionally biased region" description="Basic and acidic residues" evidence="2">
    <location>
        <begin position="84"/>
        <end position="93"/>
    </location>
</feature>
<reference evidence="4 5" key="1">
    <citation type="journal article" date="2014" name="Nat. Commun.">
        <title>Klebsormidium flaccidum genome reveals primary factors for plant terrestrial adaptation.</title>
        <authorList>
            <person name="Hori K."/>
            <person name="Maruyama F."/>
            <person name="Fujisawa T."/>
            <person name="Togashi T."/>
            <person name="Yamamoto N."/>
            <person name="Seo M."/>
            <person name="Sato S."/>
            <person name="Yamada T."/>
            <person name="Mori H."/>
            <person name="Tajima N."/>
            <person name="Moriyama T."/>
            <person name="Ikeuchi M."/>
            <person name="Watanabe M."/>
            <person name="Wada H."/>
            <person name="Kobayashi K."/>
            <person name="Saito M."/>
            <person name="Masuda T."/>
            <person name="Sasaki-Sekimoto Y."/>
            <person name="Mashiguchi K."/>
            <person name="Awai K."/>
            <person name="Shimojima M."/>
            <person name="Masuda S."/>
            <person name="Iwai M."/>
            <person name="Nobusawa T."/>
            <person name="Narise T."/>
            <person name="Kondo S."/>
            <person name="Saito H."/>
            <person name="Sato R."/>
            <person name="Murakawa M."/>
            <person name="Ihara Y."/>
            <person name="Oshima-Yamada Y."/>
            <person name="Ohtaka K."/>
            <person name="Satoh M."/>
            <person name="Sonobe K."/>
            <person name="Ishii M."/>
            <person name="Ohtani R."/>
            <person name="Kanamori-Sato M."/>
            <person name="Honoki R."/>
            <person name="Miyazaki D."/>
            <person name="Mochizuki H."/>
            <person name="Umetsu J."/>
            <person name="Higashi K."/>
            <person name="Shibata D."/>
            <person name="Kamiya Y."/>
            <person name="Sato N."/>
            <person name="Nakamura Y."/>
            <person name="Tabata S."/>
            <person name="Ida S."/>
            <person name="Kurokawa K."/>
            <person name="Ohta H."/>
        </authorList>
    </citation>
    <scope>NUCLEOTIDE SEQUENCE [LARGE SCALE GENOMIC DNA]</scope>
    <source>
        <strain evidence="4 5">NIES-2285</strain>
    </source>
</reference>
<dbReference type="Proteomes" id="UP000054558">
    <property type="component" value="Unassembled WGS sequence"/>
</dbReference>
<dbReference type="SMART" id="SM00367">
    <property type="entry name" value="LRR_CC"/>
    <property type="match status" value="6"/>
</dbReference>
<proteinExistence type="predicted"/>
<dbReference type="Gene3D" id="1.20.1280.50">
    <property type="match status" value="1"/>
</dbReference>
<feature type="compositionally biased region" description="Polar residues" evidence="2">
    <location>
        <begin position="810"/>
        <end position="826"/>
    </location>
</feature>
<organism evidence="4 5">
    <name type="scientific">Klebsormidium nitens</name>
    <name type="common">Green alga</name>
    <name type="synonym">Ulothrix nitens</name>
    <dbReference type="NCBI Taxonomy" id="105231"/>
    <lineage>
        <taxon>Eukaryota</taxon>
        <taxon>Viridiplantae</taxon>
        <taxon>Streptophyta</taxon>
        <taxon>Klebsormidiophyceae</taxon>
        <taxon>Klebsormidiales</taxon>
        <taxon>Klebsormidiaceae</taxon>
        <taxon>Klebsormidium</taxon>
    </lineage>
</organism>
<feature type="compositionally biased region" description="Polar residues" evidence="2">
    <location>
        <begin position="163"/>
        <end position="172"/>
    </location>
</feature>
<evidence type="ECO:0000313" key="5">
    <source>
        <dbReference type="Proteomes" id="UP000054558"/>
    </source>
</evidence>
<dbReference type="SMART" id="SM00256">
    <property type="entry name" value="FBOX"/>
    <property type="match status" value="1"/>
</dbReference>
<dbReference type="InterPro" id="IPR036047">
    <property type="entry name" value="F-box-like_dom_sf"/>
</dbReference>
<feature type="compositionally biased region" description="Basic and acidic residues" evidence="2">
    <location>
        <begin position="718"/>
        <end position="727"/>
    </location>
</feature>
<dbReference type="InterPro" id="IPR057207">
    <property type="entry name" value="FBXL15_LRR"/>
</dbReference>
<evidence type="ECO:0000256" key="1">
    <source>
        <dbReference type="ARBA" id="ARBA00022786"/>
    </source>
</evidence>
<accession>A0A1Y1HH97</accession>
<evidence type="ECO:0000313" key="4">
    <source>
        <dbReference type="EMBL" id="GAQ77814.1"/>
    </source>
</evidence>
<gene>
    <name evidence="4" type="ORF">KFL_000040160</name>
</gene>
<feature type="domain" description="F-box" evidence="3">
    <location>
        <begin position="331"/>
        <end position="371"/>
    </location>
</feature>
<sequence length="993" mass="107372">MQPESLEWREQQPEIHANLAPAASNPFASQESQFAKFDISDDVIPTPDEPERRGLHASYAQEGYDESRSEWRRFEDDGYEQLEAEQHGIREHPAGPGWGVLGDRQSGASQPPQTPHLNPVVPIQEAEAEPQGRRKGYKCGICGQPKKGHACQGRVRDSDRATEQATAPSLPSTPLLEQGFSQPWNSSNPPSCKAADTPRHHPPRPERHATPPVEKPFPTNPHQHPTSLNHQAETTTPLHQTPGAGTQTQARPAGMLLAGGRSISRQLFQGSAPGTRMVRLRDAGSPQRPALPASSSSSKEGFRRPGQGARDCGVQTHLASHPSRRSGIHSLPESCLLRILAKLPPCTLALSALVSRRWHSCSDAIWPLVERADLVLNNGSPKPGQVSAALGASRHVTEVLQKCVGLRRLVLTVTGRIEDAVLSAIATCRPELTDLEIRVANNGVNVISGAAIGLLLARCQFLRVLKLDGCRCVSRVKVSSQTLTTLWLTGCDRLLFLEMDCPQMRELALDLIPPPGFGAPSAAHRDAAAATLLALLKQVRALGARLERFHLSSPFLSDRAVATIFARNFSNMRALSLTQAPELTDFGVDVIVRTCPNIELLDLSGSTVTDVGLHHLATRYAESLRSLLIAGCSKVTSDGLAAAVAGLRQLVLLDCGYVFTESTALSQRRLRQPLPDVSRETRPLTQKPHNPSLRLSDVRSPNVQTPTTRMRISNLQSRPRESPESRPHGLRNPQFRTPDRQIPNLQTPDPGAGVRRNPVAQRGALFQPGPQAAGIPRECADEEAVVASNRSRPPIETVDDDSPPEKKQKTQIGNVGVTSGRNNELDNNLPLFAEESVPPQELSQMSDTIPAPNPSLQSDPSANDPLQSVRPGELSIRSETLSKLSLWGCSDVRTLELECPALAELNLTSCTGLTPGNISLRCWGLARVHAAGCKGGVAEAIQEQVLTGHWWDSDAGSGSGDGSGSVGVKRQADGSKRVQALRQSPQRVALYSE</sequence>
<feature type="region of interest" description="Disordered" evidence="2">
    <location>
        <begin position="952"/>
        <end position="993"/>
    </location>
</feature>
<name>A0A1Y1HH97_KLENI</name>
<dbReference type="CDD" id="cd09917">
    <property type="entry name" value="F-box_SF"/>
    <property type="match status" value="1"/>
</dbReference>
<dbReference type="AlphaFoldDB" id="A0A1Y1HH97"/>
<dbReference type="PANTHER" id="PTHR13382">
    <property type="entry name" value="MITOCHONDRIAL ATP SYNTHASE COUPLING FACTOR B"/>
    <property type="match status" value="1"/>
</dbReference>
<protein>
    <submittedName>
        <fullName evidence="4">Leucine Rich Repeat family protein</fullName>
    </submittedName>
</protein>
<feature type="compositionally biased region" description="Polar residues" evidence="2">
    <location>
        <begin position="854"/>
        <end position="866"/>
    </location>
</feature>
<dbReference type="Pfam" id="PF00646">
    <property type="entry name" value="F-box"/>
    <property type="match status" value="1"/>
</dbReference>
<keyword evidence="5" id="KW-1185">Reference proteome</keyword>
<feature type="region of interest" description="Disordered" evidence="2">
    <location>
        <begin position="282"/>
        <end position="325"/>
    </location>
</feature>
<dbReference type="OMA" id="GWRETTR"/>
<feature type="compositionally biased region" description="Polar residues" evidence="2">
    <location>
        <begin position="179"/>
        <end position="190"/>
    </location>
</feature>
<dbReference type="InterPro" id="IPR001810">
    <property type="entry name" value="F-box_dom"/>
</dbReference>
<dbReference type="EMBL" id="DF236953">
    <property type="protein sequence ID" value="GAQ77814.1"/>
    <property type="molecule type" value="Genomic_DNA"/>
</dbReference>
<dbReference type="GO" id="GO:0005737">
    <property type="term" value="C:cytoplasm"/>
    <property type="evidence" value="ECO:0000318"/>
    <property type="project" value="GO_Central"/>
</dbReference>
<feature type="compositionally biased region" description="Basic and acidic residues" evidence="2">
    <location>
        <begin position="196"/>
        <end position="209"/>
    </location>
</feature>
<feature type="compositionally biased region" description="Polar residues" evidence="2">
    <location>
        <begin position="220"/>
        <end position="248"/>
    </location>
</feature>
<keyword evidence="1" id="KW-0833">Ubl conjugation pathway</keyword>
<dbReference type="SUPFAM" id="SSF81383">
    <property type="entry name" value="F-box domain"/>
    <property type="match status" value="1"/>
</dbReference>
<feature type="compositionally biased region" description="Polar residues" evidence="2">
    <location>
        <begin position="699"/>
        <end position="717"/>
    </location>
</feature>
<dbReference type="InterPro" id="IPR050648">
    <property type="entry name" value="F-box_LRR-repeat"/>
</dbReference>
<evidence type="ECO:0000256" key="2">
    <source>
        <dbReference type="SAM" id="MobiDB-lite"/>
    </source>
</evidence>